<comment type="caution">
    <text evidence="2">The sequence shown here is derived from an EMBL/GenBank/DDBJ whole genome shotgun (WGS) entry which is preliminary data.</text>
</comment>
<evidence type="ECO:0000313" key="2">
    <source>
        <dbReference type="EMBL" id="ROI08113.1"/>
    </source>
</evidence>
<dbReference type="InterPro" id="IPR041657">
    <property type="entry name" value="HTH_17"/>
</dbReference>
<gene>
    <name evidence="2" type="ORF">EGI11_10695</name>
</gene>
<dbReference type="AlphaFoldDB" id="A0A3N0WT33"/>
<dbReference type="GO" id="GO:0003677">
    <property type="term" value="F:DNA binding"/>
    <property type="evidence" value="ECO:0007669"/>
    <property type="project" value="UniProtKB-KW"/>
</dbReference>
<evidence type="ECO:0000313" key="3">
    <source>
        <dbReference type="Proteomes" id="UP000270224"/>
    </source>
</evidence>
<reference evidence="3" key="2">
    <citation type="submission" date="2018-11" db="EMBL/GenBank/DDBJ databases">
        <title>Proposal to divide the Flavobacteriaceae and reorganize its genera based on Amino Acid Identity values calculated from whole genome sequences.</title>
        <authorList>
            <person name="Nicholson A.C."/>
            <person name="Gulvik C.A."/>
            <person name="Whitney A.M."/>
            <person name="Humrighouse B.W."/>
            <person name="Bell M."/>
            <person name="Holmens B."/>
            <person name="Steigerwalt A."/>
            <person name="Villarma A."/>
            <person name="Sheth M."/>
            <person name="Batra D."/>
            <person name="Pryor J."/>
            <person name="Bernardet J.-F."/>
            <person name="Hugo C."/>
            <person name="Kampfer P."/>
            <person name="Newman J."/>
            <person name="Mcquiston J.R."/>
        </authorList>
    </citation>
    <scope>NUCLEOTIDE SEQUENCE [LARGE SCALE GENOMIC DNA]</scope>
    <source>
        <strain evidence="3">H3056</strain>
    </source>
</reference>
<organism evidence="2 3">
    <name type="scientific">Kaistella daneshvariae</name>
    <dbReference type="NCBI Taxonomy" id="2487074"/>
    <lineage>
        <taxon>Bacteria</taxon>
        <taxon>Pseudomonadati</taxon>
        <taxon>Bacteroidota</taxon>
        <taxon>Flavobacteriia</taxon>
        <taxon>Flavobacteriales</taxon>
        <taxon>Weeksellaceae</taxon>
        <taxon>Chryseobacterium group</taxon>
        <taxon>Kaistella</taxon>
    </lineage>
</organism>
<dbReference type="RefSeq" id="WP_123266422.1">
    <property type="nucleotide sequence ID" value="NZ_RJUG01000004.1"/>
</dbReference>
<dbReference type="Proteomes" id="UP000270224">
    <property type="component" value="Unassembled WGS sequence"/>
</dbReference>
<dbReference type="EMBL" id="RJUG01000004">
    <property type="protein sequence ID" value="ROI08113.1"/>
    <property type="molecule type" value="Genomic_DNA"/>
</dbReference>
<dbReference type="SUPFAM" id="SSF46955">
    <property type="entry name" value="Putative DNA-binding domain"/>
    <property type="match status" value="1"/>
</dbReference>
<dbReference type="InterPro" id="IPR036388">
    <property type="entry name" value="WH-like_DNA-bd_sf"/>
</dbReference>
<name>A0A3N0WT33_9FLAO</name>
<dbReference type="GO" id="GO:0006355">
    <property type="term" value="P:regulation of DNA-templated transcription"/>
    <property type="evidence" value="ECO:0007669"/>
    <property type="project" value="UniProtKB-ARBA"/>
</dbReference>
<dbReference type="InterPro" id="IPR009061">
    <property type="entry name" value="DNA-bd_dom_put_sf"/>
</dbReference>
<keyword evidence="2" id="KW-0238">DNA-binding</keyword>
<evidence type="ECO:0000259" key="1">
    <source>
        <dbReference type="Pfam" id="PF12728"/>
    </source>
</evidence>
<dbReference type="Pfam" id="PF12728">
    <property type="entry name" value="HTH_17"/>
    <property type="match status" value="1"/>
</dbReference>
<sequence length="92" mass="10610">METINFIGVTPHALISEIVGKVKSELLADLVKTFKGNEPNRYCSAQEICDRFSITKPTIHEWRKRGIIKSRKLGSRVYYRLDEIENAMIIND</sequence>
<dbReference type="Gene3D" id="1.10.10.10">
    <property type="entry name" value="Winged helix-like DNA-binding domain superfamily/Winged helix DNA-binding domain"/>
    <property type="match status" value="1"/>
</dbReference>
<protein>
    <submittedName>
        <fullName evidence="2">DNA-binding protein</fullName>
    </submittedName>
</protein>
<feature type="domain" description="Helix-turn-helix" evidence="1">
    <location>
        <begin position="42"/>
        <end position="85"/>
    </location>
</feature>
<accession>A0A3N0WT33</accession>
<dbReference type="InterPro" id="IPR011991">
    <property type="entry name" value="ArsR-like_HTH"/>
</dbReference>
<dbReference type="OrthoDB" id="1097811at2"/>
<dbReference type="CDD" id="cd00090">
    <property type="entry name" value="HTH_ARSR"/>
    <property type="match status" value="1"/>
</dbReference>
<reference evidence="3" key="1">
    <citation type="submission" date="2018-11" db="EMBL/GenBank/DDBJ databases">
        <title>Proposal to divide the Flavobacteriaceae and reorganize its genera based on Amino Acid Identity values calculated from whole genome sequences.</title>
        <authorList>
            <person name="Nicholson A.C."/>
            <person name="Gulvik C.A."/>
            <person name="Whitney A.M."/>
            <person name="Humrighouse B.W."/>
            <person name="Bell M."/>
            <person name="Holmes B."/>
            <person name="Steigerwalt A."/>
            <person name="Villarma A."/>
            <person name="Sheth M."/>
            <person name="Batra D."/>
            <person name="Pryor J."/>
            <person name="Bernardet J.-F."/>
            <person name="Hugo C."/>
            <person name="Kampfer P."/>
            <person name="Newman J."/>
            <person name="Mcquiston J.R."/>
        </authorList>
    </citation>
    <scope>NUCLEOTIDE SEQUENCE [LARGE SCALE GENOMIC DNA]</scope>
    <source>
        <strain evidence="3">H3056</strain>
    </source>
</reference>
<proteinExistence type="predicted"/>